<name>Q0CI92_ASPTN</name>
<dbReference type="GeneID" id="4321929"/>
<evidence type="ECO:0000313" key="2">
    <source>
        <dbReference type="Proteomes" id="UP000007963"/>
    </source>
</evidence>
<dbReference type="EMBL" id="CH476602">
    <property type="protein sequence ID" value="EAU33136.1"/>
    <property type="molecule type" value="Genomic_DNA"/>
</dbReference>
<dbReference type="Proteomes" id="UP000007963">
    <property type="component" value="Unassembled WGS sequence"/>
</dbReference>
<gene>
    <name evidence="1" type="ORF">ATEG_06592</name>
</gene>
<accession>Q0CI92</accession>
<organism evidence="1 2">
    <name type="scientific">Aspergillus terreus (strain NIH 2624 / FGSC A1156)</name>
    <dbReference type="NCBI Taxonomy" id="341663"/>
    <lineage>
        <taxon>Eukaryota</taxon>
        <taxon>Fungi</taxon>
        <taxon>Dikarya</taxon>
        <taxon>Ascomycota</taxon>
        <taxon>Pezizomycotina</taxon>
        <taxon>Eurotiomycetes</taxon>
        <taxon>Eurotiomycetidae</taxon>
        <taxon>Eurotiales</taxon>
        <taxon>Aspergillaceae</taxon>
        <taxon>Aspergillus</taxon>
        <taxon>Aspergillus subgen. Circumdati</taxon>
    </lineage>
</organism>
<sequence>MGPLGNGGDRLSLPLRQKADGRENAALCMARVEGEATSGYEANSFMVLFAMWWFQGRRFPTESLCVPPGQRERRGLPPPLRLTPRRRAKAGTLVCLGTRDRRMERSL</sequence>
<evidence type="ECO:0000313" key="1">
    <source>
        <dbReference type="EMBL" id="EAU33136.1"/>
    </source>
</evidence>
<dbReference type="VEuPathDB" id="FungiDB:ATEG_06592"/>
<proteinExistence type="predicted"/>
<dbReference type="RefSeq" id="XP_001215770.1">
    <property type="nucleotide sequence ID" value="XM_001215770.1"/>
</dbReference>
<protein>
    <submittedName>
        <fullName evidence="1">Uncharacterized protein</fullName>
    </submittedName>
</protein>
<dbReference type="AlphaFoldDB" id="Q0CI92"/>
<dbReference type="HOGENOM" id="CLU_2209496_0_0_1"/>
<reference evidence="2" key="1">
    <citation type="submission" date="2005-09" db="EMBL/GenBank/DDBJ databases">
        <title>Annotation of the Aspergillus terreus NIH2624 genome.</title>
        <authorList>
            <person name="Birren B.W."/>
            <person name="Lander E.S."/>
            <person name="Galagan J.E."/>
            <person name="Nusbaum C."/>
            <person name="Devon K."/>
            <person name="Henn M."/>
            <person name="Ma L.-J."/>
            <person name="Jaffe D.B."/>
            <person name="Butler J."/>
            <person name="Alvarez P."/>
            <person name="Gnerre S."/>
            <person name="Grabherr M."/>
            <person name="Kleber M."/>
            <person name="Mauceli E.W."/>
            <person name="Brockman W."/>
            <person name="Rounsley S."/>
            <person name="Young S.K."/>
            <person name="LaButti K."/>
            <person name="Pushparaj V."/>
            <person name="DeCaprio D."/>
            <person name="Crawford M."/>
            <person name="Koehrsen M."/>
            <person name="Engels R."/>
            <person name="Montgomery P."/>
            <person name="Pearson M."/>
            <person name="Howarth C."/>
            <person name="Larson L."/>
            <person name="Luoma S."/>
            <person name="White J."/>
            <person name="Alvarado L."/>
            <person name="Kodira C.D."/>
            <person name="Zeng Q."/>
            <person name="Oleary S."/>
            <person name="Yandava C."/>
            <person name="Denning D.W."/>
            <person name="Nierman W.C."/>
            <person name="Milne T."/>
            <person name="Madden K."/>
        </authorList>
    </citation>
    <scope>NUCLEOTIDE SEQUENCE [LARGE SCALE GENOMIC DNA]</scope>
    <source>
        <strain evidence="2">NIH 2624 / FGSC A1156</strain>
    </source>
</reference>